<dbReference type="Pfam" id="PF05721">
    <property type="entry name" value="PhyH"/>
    <property type="match status" value="1"/>
</dbReference>
<evidence type="ECO:0000313" key="2">
    <source>
        <dbReference type="Proteomes" id="UP001652445"/>
    </source>
</evidence>
<protein>
    <submittedName>
        <fullName evidence="1">Phytanoyl-CoA dioxygenase family protein</fullName>
    </submittedName>
</protein>
<keyword evidence="2" id="KW-1185">Reference proteome</keyword>
<sequence length="291" mass="32815">MDVYVSGSLTKEQLDFYNEEGYLVLPELLTEEDLQAVKQAMSQKVTQIADELLAAGLITDTLADTPFPNRLADLFKDLSAEEFLKYGRSWRDRLPGYFTLMSNPKILNAVESLIGGEIFSNPVYNVRPKVPLVAAGAVPWHQDKSYWPDANANPVITVWISLVDATEENGCLHIKPRTHKKRVLKWHRESATGTGYTALSEKQLGTTPTVILPVKAGSAILFNDRCLHMSTPNLSKSVRWSVDLRYQPTDQDPMPQHGAGFLARSHKYPERVCTLADWLNNQPEHREQDLR</sequence>
<dbReference type="RefSeq" id="WP_262682582.1">
    <property type="nucleotide sequence ID" value="NZ_JAOQIO010000007.1"/>
</dbReference>
<accession>A0ABT2UBG8</accession>
<comment type="caution">
    <text evidence="1">The sequence shown here is derived from an EMBL/GenBank/DDBJ whole genome shotgun (WGS) entry which is preliminary data.</text>
</comment>
<evidence type="ECO:0000313" key="1">
    <source>
        <dbReference type="EMBL" id="MCU6791019.1"/>
    </source>
</evidence>
<dbReference type="InterPro" id="IPR008775">
    <property type="entry name" value="Phytyl_CoA_dOase-like"/>
</dbReference>
<reference evidence="1 2" key="1">
    <citation type="submission" date="2022-09" db="EMBL/GenBank/DDBJ databases">
        <authorList>
            <person name="Han X.L."/>
            <person name="Wang Q."/>
            <person name="Lu T."/>
        </authorList>
    </citation>
    <scope>NUCLEOTIDE SEQUENCE [LARGE SCALE GENOMIC DNA]</scope>
    <source>
        <strain evidence="1 2">WQ 127069</strain>
    </source>
</reference>
<dbReference type="PANTHER" id="PTHR20883">
    <property type="entry name" value="PHYTANOYL-COA DIOXYGENASE DOMAIN CONTAINING 1"/>
    <property type="match status" value="1"/>
</dbReference>
<dbReference type="EMBL" id="JAOQIO010000007">
    <property type="protein sequence ID" value="MCU6791019.1"/>
    <property type="molecule type" value="Genomic_DNA"/>
</dbReference>
<proteinExistence type="predicted"/>
<dbReference type="SUPFAM" id="SSF51197">
    <property type="entry name" value="Clavaminate synthase-like"/>
    <property type="match status" value="1"/>
</dbReference>
<name>A0ABT2UBG8_9BACL</name>
<dbReference type="PANTHER" id="PTHR20883:SF14">
    <property type="entry name" value="PHYTANOYL-COA DIOXYGENASE"/>
    <property type="match status" value="1"/>
</dbReference>
<dbReference type="GO" id="GO:0051213">
    <property type="term" value="F:dioxygenase activity"/>
    <property type="evidence" value="ECO:0007669"/>
    <property type="project" value="UniProtKB-KW"/>
</dbReference>
<keyword evidence="1" id="KW-0223">Dioxygenase</keyword>
<dbReference type="Proteomes" id="UP001652445">
    <property type="component" value="Unassembled WGS sequence"/>
</dbReference>
<dbReference type="Gene3D" id="2.60.120.620">
    <property type="entry name" value="q2cbj1_9rhob like domain"/>
    <property type="match status" value="1"/>
</dbReference>
<gene>
    <name evidence="1" type="ORF">OB236_02645</name>
</gene>
<keyword evidence="1" id="KW-0560">Oxidoreductase</keyword>
<organism evidence="1 2">
    <name type="scientific">Paenibacillus baimaensis</name>
    <dbReference type="NCBI Taxonomy" id="2982185"/>
    <lineage>
        <taxon>Bacteria</taxon>
        <taxon>Bacillati</taxon>
        <taxon>Bacillota</taxon>
        <taxon>Bacilli</taxon>
        <taxon>Bacillales</taxon>
        <taxon>Paenibacillaceae</taxon>
        <taxon>Paenibacillus</taxon>
    </lineage>
</organism>